<name>A0AAF3J1F7_9BILA</name>
<dbReference type="Gene3D" id="1.25.40.60">
    <property type="match status" value="1"/>
</dbReference>
<dbReference type="Gene3D" id="3.40.50.2060">
    <property type="match status" value="1"/>
</dbReference>
<keyword evidence="2" id="KW-1185">Reference proteome</keyword>
<dbReference type="Gene3D" id="3.40.50.1910">
    <property type="match status" value="1"/>
</dbReference>
<dbReference type="Pfam" id="PF00995">
    <property type="entry name" value="Sec1"/>
    <property type="match status" value="1"/>
</dbReference>
<accession>A0AAF3J1F7</accession>
<proteinExistence type="inferred from homology"/>
<dbReference type="SUPFAM" id="SSF56815">
    <property type="entry name" value="Sec1/munc18-like (SM) proteins"/>
    <property type="match status" value="1"/>
</dbReference>
<dbReference type="WBParaSite" id="MBELARI_LOCUS10245">
    <property type="protein sequence ID" value="MBELARI_LOCUS10245"/>
    <property type="gene ID" value="MBELARI_LOCUS10245"/>
</dbReference>
<dbReference type="PANTHER" id="PTHR11679">
    <property type="entry name" value="VESICLE PROTEIN SORTING-ASSOCIATED"/>
    <property type="match status" value="1"/>
</dbReference>
<evidence type="ECO:0000313" key="3">
    <source>
        <dbReference type="WBParaSite" id="MBELARI_LOCUS10245"/>
    </source>
</evidence>
<dbReference type="Gene3D" id="3.90.830.10">
    <property type="entry name" value="Syntaxin Binding Protein 1, Chain A, domain 2"/>
    <property type="match status" value="1"/>
</dbReference>
<dbReference type="GO" id="GO:0016192">
    <property type="term" value="P:vesicle-mediated transport"/>
    <property type="evidence" value="ECO:0007669"/>
    <property type="project" value="InterPro"/>
</dbReference>
<dbReference type="AlphaFoldDB" id="A0AAF3J1F7"/>
<dbReference type="PIRSF" id="PIRSF005715">
    <property type="entry name" value="VPS45_Sec1"/>
    <property type="match status" value="1"/>
</dbReference>
<dbReference type="InterPro" id="IPR036045">
    <property type="entry name" value="Sec1-like_sf"/>
</dbReference>
<organism evidence="2 3">
    <name type="scientific">Mesorhabditis belari</name>
    <dbReference type="NCBI Taxonomy" id="2138241"/>
    <lineage>
        <taxon>Eukaryota</taxon>
        <taxon>Metazoa</taxon>
        <taxon>Ecdysozoa</taxon>
        <taxon>Nematoda</taxon>
        <taxon>Chromadorea</taxon>
        <taxon>Rhabditida</taxon>
        <taxon>Rhabditina</taxon>
        <taxon>Rhabditomorpha</taxon>
        <taxon>Rhabditoidea</taxon>
        <taxon>Rhabditidae</taxon>
        <taxon>Mesorhabditinae</taxon>
        <taxon>Mesorhabditis</taxon>
    </lineage>
</organism>
<sequence length="642" mass="71306">MSLSSDGGETLRARQIGALRQLVNLNEPAINTMVSEPVWKVLIMDKFGQEIISPLLPVKQLRELGVTLHMLVGSKREPLPDVPAVYFVAPNDENVELLCNDLKLGLYENFYLNFISPLSRPRLEILATAAVNGGAISQVQKVVDQYLNFISLEDDLFVLKRYSEASPMSYYAINDPSTSDTQMESMIESIADGLFSMCATLGLVPVIRAPKDNAAEQIAIRLDQKLRDNLRDARNNLFAFESVRAGQLNSSRPVLIIADRSADLATMLHHTWTYQALVHDVLGLDQNRVSMPDKGKKVDYDLHCGHDRLWTQHKGSAFPLVAEAIQGDLETYRSSKDEIEKMRHAMGMDGTDADAAMSSLLIDTTSKLGSTVTSLPQLLEQKRLIDLHTNIASTLLEAIKVRKLDVLFELEQKLLQKGSLDAPLSSLLSEITDKDDMLRIVLIHYLSSDQISKSEVEELRNLLNNSNADGSALKFVEKLRSISNLGRGLIREDHSGAGTKTVSMFGKLLDKSSKFVMEGVKNLVPRKHNLPLTKLVDSVCTPPSSSVVGMSSMASNQTQTEDNLRYFDPKMMHQPSKESMKLRPHLPADVILFVVGGGNYVEYENLVEWGHDKGVQRVTYGCTELVSPSQFIEQLSRLGGQL</sequence>
<evidence type="ECO:0000256" key="1">
    <source>
        <dbReference type="ARBA" id="ARBA00009884"/>
    </source>
</evidence>
<protein>
    <submittedName>
        <fullName evidence="3">Uncharacterized protein</fullName>
    </submittedName>
</protein>
<dbReference type="Proteomes" id="UP000887575">
    <property type="component" value="Unassembled WGS sequence"/>
</dbReference>
<dbReference type="InterPro" id="IPR001619">
    <property type="entry name" value="Sec1-like"/>
</dbReference>
<dbReference type="InterPro" id="IPR027482">
    <property type="entry name" value="Sec1-like_dom2"/>
</dbReference>
<dbReference type="InterPro" id="IPR043154">
    <property type="entry name" value="Sec-1-like_dom1"/>
</dbReference>
<reference evidence="3" key="1">
    <citation type="submission" date="2024-02" db="UniProtKB">
        <authorList>
            <consortium name="WormBaseParasite"/>
        </authorList>
    </citation>
    <scope>IDENTIFICATION</scope>
</reference>
<dbReference type="InterPro" id="IPR043127">
    <property type="entry name" value="Sec-1-like_dom3a"/>
</dbReference>
<comment type="similarity">
    <text evidence="1">Belongs to the STXBP/unc-18/SEC1 family.</text>
</comment>
<evidence type="ECO:0000313" key="2">
    <source>
        <dbReference type="Proteomes" id="UP000887575"/>
    </source>
</evidence>